<keyword evidence="2" id="KW-1277">Toxin-antitoxin system</keyword>
<reference evidence="3 4" key="1">
    <citation type="journal article" date="2019" name="Int. J. Syst. Evol. Microbiol.">
        <title>The Global Catalogue of Microorganisms (GCM) 10K type strain sequencing project: providing services to taxonomists for standard genome sequencing and annotation.</title>
        <authorList>
            <consortium name="The Broad Institute Genomics Platform"/>
            <consortium name="The Broad Institute Genome Sequencing Center for Infectious Disease"/>
            <person name="Wu L."/>
            <person name="Ma J."/>
        </authorList>
    </citation>
    <scope>NUCLEOTIDE SEQUENCE [LARGE SCALE GENOMIC DNA]</scope>
    <source>
        <strain evidence="3 4">JCM 12928</strain>
    </source>
</reference>
<dbReference type="EMBL" id="BAAAGA010000005">
    <property type="protein sequence ID" value="GAA0626266.1"/>
    <property type="molecule type" value="Genomic_DNA"/>
</dbReference>
<evidence type="ECO:0000256" key="1">
    <source>
        <dbReference type="ARBA" id="ARBA00006226"/>
    </source>
</evidence>
<name>A0ABN1H1E3_9CAUL</name>
<sequence length="91" mass="10450">MTLRLSAQAEHDLAAQIEWLSHRSPQAARRAAAEIYHVFELLADNPSMGVQTSRGWREKGVRFGRDGFVICYIVRGSDILVLRFKHSRQNR</sequence>
<dbReference type="PANTHER" id="PTHR33755">
    <property type="entry name" value="TOXIN PARE1-RELATED"/>
    <property type="match status" value="1"/>
</dbReference>
<evidence type="ECO:0000313" key="4">
    <source>
        <dbReference type="Proteomes" id="UP001501352"/>
    </source>
</evidence>
<comment type="caution">
    <text evidence="3">The sequence shown here is derived from an EMBL/GenBank/DDBJ whole genome shotgun (WGS) entry which is preliminary data.</text>
</comment>
<dbReference type="InterPro" id="IPR051803">
    <property type="entry name" value="TA_system_RelE-like_toxin"/>
</dbReference>
<dbReference type="Gene3D" id="3.30.2310.20">
    <property type="entry name" value="RelE-like"/>
    <property type="match status" value="1"/>
</dbReference>
<evidence type="ECO:0008006" key="5">
    <source>
        <dbReference type="Google" id="ProtNLM"/>
    </source>
</evidence>
<accession>A0ABN1H1E3</accession>
<dbReference type="InterPro" id="IPR035093">
    <property type="entry name" value="RelE/ParE_toxin_dom_sf"/>
</dbReference>
<evidence type="ECO:0000256" key="2">
    <source>
        <dbReference type="ARBA" id="ARBA00022649"/>
    </source>
</evidence>
<dbReference type="InterPro" id="IPR007712">
    <property type="entry name" value="RelE/ParE_toxin"/>
</dbReference>
<gene>
    <name evidence="3" type="ORF">GCM10009422_23820</name>
</gene>
<dbReference type="PANTHER" id="PTHR33755:SF7">
    <property type="entry name" value="TOXIN MODULE OF TOXIN-ANTITOXIN SYSTEM RELE_STBE FAMILY"/>
    <property type="match status" value="1"/>
</dbReference>
<protein>
    <recommendedName>
        <fullName evidence="5">Type II toxin-antitoxin system RelE/ParE family toxin</fullName>
    </recommendedName>
</protein>
<keyword evidence="4" id="KW-1185">Reference proteome</keyword>
<comment type="similarity">
    <text evidence="1">Belongs to the RelE toxin family.</text>
</comment>
<proteinExistence type="inferred from homology"/>
<dbReference type="RefSeq" id="WP_343794047.1">
    <property type="nucleotide sequence ID" value="NZ_BAAAGA010000005.1"/>
</dbReference>
<evidence type="ECO:0000313" key="3">
    <source>
        <dbReference type="EMBL" id="GAA0626266.1"/>
    </source>
</evidence>
<dbReference type="Proteomes" id="UP001501352">
    <property type="component" value="Unassembled WGS sequence"/>
</dbReference>
<organism evidence="3 4">
    <name type="scientific">Brevundimonas kwangchunensis</name>
    <dbReference type="NCBI Taxonomy" id="322163"/>
    <lineage>
        <taxon>Bacteria</taxon>
        <taxon>Pseudomonadati</taxon>
        <taxon>Pseudomonadota</taxon>
        <taxon>Alphaproteobacteria</taxon>
        <taxon>Caulobacterales</taxon>
        <taxon>Caulobacteraceae</taxon>
        <taxon>Brevundimonas</taxon>
    </lineage>
</organism>
<dbReference type="Pfam" id="PF05016">
    <property type="entry name" value="ParE_toxin"/>
    <property type="match status" value="1"/>
</dbReference>